<evidence type="ECO:0000256" key="1">
    <source>
        <dbReference type="ARBA" id="ARBA00008213"/>
    </source>
</evidence>
<comment type="similarity">
    <text evidence="1">Belongs to the GreA/GreB family.</text>
</comment>
<evidence type="ECO:0000256" key="7">
    <source>
        <dbReference type="ARBA" id="ARBA00030776"/>
    </source>
</evidence>
<dbReference type="InterPro" id="IPR036805">
    <property type="entry name" value="Tscrpt_elong_fac_GreA/B_N_sf"/>
</dbReference>
<keyword evidence="5" id="KW-0804">Transcription</keyword>
<dbReference type="PROSITE" id="PS00829">
    <property type="entry name" value="GREAB_1"/>
    <property type="match status" value="1"/>
</dbReference>
<evidence type="ECO:0000256" key="4">
    <source>
        <dbReference type="ARBA" id="ARBA00023125"/>
    </source>
</evidence>
<dbReference type="PIRSF" id="PIRSF006092">
    <property type="entry name" value="GreA_GreB"/>
    <property type="match status" value="1"/>
</dbReference>
<evidence type="ECO:0000259" key="9">
    <source>
        <dbReference type="Pfam" id="PF01272"/>
    </source>
</evidence>
<dbReference type="InterPro" id="IPR036953">
    <property type="entry name" value="GreA/GreB_C_sf"/>
</dbReference>
<evidence type="ECO:0000256" key="5">
    <source>
        <dbReference type="ARBA" id="ARBA00023163"/>
    </source>
</evidence>
<dbReference type="PANTHER" id="PTHR30437">
    <property type="entry name" value="TRANSCRIPTION ELONGATION FACTOR GREA"/>
    <property type="match status" value="1"/>
</dbReference>
<proteinExistence type="inferred from homology"/>
<dbReference type="InterPro" id="IPR023459">
    <property type="entry name" value="Tscrpt_elong_fac_GreA/B_fam"/>
</dbReference>
<dbReference type="Pfam" id="PF01272">
    <property type="entry name" value="GreA_GreB"/>
    <property type="match status" value="1"/>
</dbReference>
<keyword evidence="11" id="KW-0648">Protein biosynthesis</keyword>
<keyword evidence="11" id="KW-0251">Elongation factor</keyword>
<reference evidence="11 12" key="1">
    <citation type="submission" date="2018-02" db="EMBL/GenBank/DDBJ databases">
        <title>Genomic Encyclopedia of Archaeal and Bacterial Type Strains, Phase II (KMG-II): from individual species to whole genera.</title>
        <authorList>
            <person name="Goeker M."/>
        </authorList>
    </citation>
    <scope>NUCLEOTIDE SEQUENCE [LARGE SCALE GENOMIC DNA]</scope>
    <source>
        <strain evidence="11 12">DSM 22857</strain>
    </source>
</reference>
<evidence type="ECO:0000256" key="3">
    <source>
        <dbReference type="ARBA" id="ARBA00023015"/>
    </source>
</evidence>
<comment type="function">
    <text evidence="6">Necessary for efficient RNA polymerase transcription elongation past template-encoded arresting sites. The arresting sites in DNA have the property of trapping a certain fraction of elongating RNA polymerases that pass through, resulting in locked ternary complexes. Cleavage of the nascent transcript by cleavage factors such as GreA or GreB allows the resumption of elongation from the new 3'terminus. GreA releases sequences of 2 to 3 nucleotides.</text>
</comment>
<dbReference type="InterPro" id="IPR028624">
    <property type="entry name" value="Tscrpt_elong_fac_GreA/B"/>
</dbReference>
<feature type="compositionally biased region" description="Basic and acidic residues" evidence="8">
    <location>
        <begin position="16"/>
        <end position="25"/>
    </location>
</feature>
<dbReference type="NCBIfam" id="NF001262">
    <property type="entry name" value="PRK00226.1-3"/>
    <property type="match status" value="1"/>
</dbReference>
<dbReference type="GO" id="GO:0006354">
    <property type="term" value="P:DNA-templated transcription elongation"/>
    <property type="evidence" value="ECO:0007669"/>
    <property type="project" value="TreeGrafter"/>
</dbReference>
<sequence length="187" mass="20426">SRPSRLTTLTTRPRHRSEPQSRKSPDSPGRFTWLTQDAYDRLKEELEHLSGPARTELAKRIESAREEGDLKENAGYHAAKEEQGKQELRIRQLRHLLENARVGEAQVDASGAIVPGMVVTVDLAGDDVTFLLGSREGAGDSDLDVYSERSPLGAAIVGQKPGAEVSYTAPNGRKIPVKIKAAKPYTG</sequence>
<dbReference type="Proteomes" id="UP000239485">
    <property type="component" value="Unassembled WGS sequence"/>
</dbReference>
<dbReference type="Gene3D" id="1.10.287.180">
    <property type="entry name" value="Transcription elongation factor, GreA/GreB, N-terminal domain"/>
    <property type="match status" value="1"/>
</dbReference>
<dbReference type="GO" id="GO:0003746">
    <property type="term" value="F:translation elongation factor activity"/>
    <property type="evidence" value="ECO:0007669"/>
    <property type="project" value="UniProtKB-KW"/>
</dbReference>
<name>A0A2S6IT10_9ACTN</name>
<evidence type="ECO:0000313" key="12">
    <source>
        <dbReference type="Proteomes" id="UP000239485"/>
    </source>
</evidence>
<dbReference type="PANTHER" id="PTHR30437:SF4">
    <property type="entry name" value="TRANSCRIPTION ELONGATION FACTOR GREA"/>
    <property type="match status" value="1"/>
</dbReference>
<dbReference type="AlphaFoldDB" id="A0A2S6IT10"/>
<dbReference type="EMBL" id="PTJD01000004">
    <property type="protein sequence ID" value="PPK97186.1"/>
    <property type="molecule type" value="Genomic_DNA"/>
</dbReference>
<dbReference type="InterPro" id="IPR001437">
    <property type="entry name" value="Tscrpt_elong_fac_GreA/B_C"/>
</dbReference>
<dbReference type="GO" id="GO:0070063">
    <property type="term" value="F:RNA polymerase binding"/>
    <property type="evidence" value="ECO:0007669"/>
    <property type="project" value="InterPro"/>
</dbReference>
<feature type="region of interest" description="Disordered" evidence="8">
    <location>
        <begin position="1"/>
        <end position="32"/>
    </location>
</feature>
<feature type="compositionally biased region" description="Low complexity" evidence="8">
    <location>
        <begin position="1"/>
        <end position="11"/>
    </location>
</feature>
<comment type="caution">
    <text evidence="11">The sequence shown here is derived from an EMBL/GenBank/DDBJ whole genome shotgun (WGS) entry which is preliminary data.</text>
</comment>
<accession>A0A2S6IT10</accession>
<evidence type="ECO:0000256" key="8">
    <source>
        <dbReference type="SAM" id="MobiDB-lite"/>
    </source>
</evidence>
<evidence type="ECO:0000259" key="10">
    <source>
        <dbReference type="Pfam" id="PF03449"/>
    </source>
</evidence>
<dbReference type="InterPro" id="IPR022691">
    <property type="entry name" value="Tscrpt_elong_fac_GreA/B_N"/>
</dbReference>
<organism evidence="11 12">
    <name type="scientific">Kineococcus xinjiangensis</name>
    <dbReference type="NCBI Taxonomy" id="512762"/>
    <lineage>
        <taxon>Bacteria</taxon>
        <taxon>Bacillati</taxon>
        <taxon>Actinomycetota</taxon>
        <taxon>Actinomycetes</taxon>
        <taxon>Kineosporiales</taxon>
        <taxon>Kineosporiaceae</taxon>
        <taxon>Kineococcus</taxon>
    </lineage>
</organism>
<feature type="domain" description="Transcription elongation factor GreA/GreB C-terminal" evidence="9">
    <location>
        <begin position="111"/>
        <end position="182"/>
    </location>
</feature>
<evidence type="ECO:0000256" key="6">
    <source>
        <dbReference type="ARBA" id="ARBA00024916"/>
    </source>
</evidence>
<dbReference type="InterPro" id="IPR018151">
    <property type="entry name" value="TF_GreA/GreB_CS"/>
</dbReference>
<keyword evidence="4" id="KW-0238">DNA-binding</keyword>
<dbReference type="GO" id="GO:0032784">
    <property type="term" value="P:regulation of DNA-templated transcription elongation"/>
    <property type="evidence" value="ECO:0007669"/>
    <property type="project" value="InterPro"/>
</dbReference>
<dbReference type="SUPFAM" id="SSF54534">
    <property type="entry name" value="FKBP-like"/>
    <property type="match status" value="1"/>
</dbReference>
<evidence type="ECO:0000313" key="11">
    <source>
        <dbReference type="EMBL" id="PPK97186.1"/>
    </source>
</evidence>
<evidence type="ECO:0000256" key="2">
    <source>
        <dbReference type="ARBA" id="ARBA00013729"/>
    </source>
</evidence>
<dbReference type="Pfam" id="PF03449">
    <property type="entry name" value="GreA_GreB_N"/>
    <property type="match status" value="1"/>
</dbReference>
<dbReference type="FunFam" id="1.10.287.180:FF:000001">
    <property type="entry name" value="Transcription elongation factor GreA"/>
    <property type="match status" value="1"/>
</dbReference>
<dbReference type="GO" id="GO:0003677">
    <property type="term" value="F:DNA binding"/>
    <property type="evidence" value="ECO:0007669"/>
    <property type="project" value="UniProtKB-KW"/>
</dbReference>
<protein>
    <recommendedName>
        <fullName evidence="2">Transcription elongation factor GreA</fullName>
    </recommendedName>
    <alternativeName>
        <fullName evidence="7">Transcript cleavage factor GreA</fullName>
    </alternativeName>
</protein>
<dbReference type="Gene3D" id="3.10.50.30">
    <property type="entry name" value="Transcription elongation factor, GreA/GreB, C-terminal domain"/>
    <property type="match status" value="1"/>
</dbReference>
<dbReference type="SUPFAM" id="SSF46557">
    <property type="entry name" value="GreA transcript cleavage protein, N-terminal domain"/>
    <property type="match status" value="1"/>
</dbReference>
<gene>
    <name evidence="11" type="ORF">CLV92_1041</name>
</gene>
<feature type="domain" description="Transcription elongation factor GreA/GreB N-terminal" evidence="10">
    <location>
        <begin position="33"/>
        <end position="102"/>
    </location>
</feature>
<dbReference type="HAMAP" id="MF_00105">
    <property type="entry name" value="GreA_GreB"/>
    <property type="match status" value="1"/>
</dbReference>
<feature type="non-terminal residue" evidence="11">
    <location>
        <position position="1"/>
    </location>
</feature>
<keyword evidence="3" id="KW-0805">Transcription regulation</keyword>
<keyword evidence="12" id="KW-1185">Reference proteome</keyword>